<evidence type="ECO:0000313" key="3">
    <source>
        <dbReference type="EMBL" id="KAK5296701.1"/>
    </source>
</evidence>
<feature type="compositionally biased region" description="Polar residues" evidence="2">
    <location>
        <begin position="306"/>
        <end position="321"/>
    </location>
</feature>
<reference evidence="3 4" key="1">
    <citation type="submission" date="2023-08" db="EMBL/GenBank/DDBJ databases">
        <title>Black Yeasts Isolated from many extreme environments.</title>
        <authorList>
            <person name="Coleine C."/>
            <person name="Stajich J.E."/>
            <person name="Selbmann L."/>
        </authorList>
    </citation>
    <scope>NUCLEOTIDE SEQUENCE [LARGE SCALE GENOMIC DNA]</scope>
    <source>
        <strain evidence="3 4">CCFEE 536</strain>
    </source>
</reference>
<dbReference type="SMART" id="SM00268">
    <property type="entry name" value="ACTIN"/>
    <property type="match status" value="1"/>
</dbReference>
<evidence type="ECO:0000256" key="2">
    <source>
        <dbReference type="SAM" id="MobiDB-lite"/>
    </source>
</evidence>
<dbReference type="InterPro" id="IPR043129">
    <property type="entry name" value="ATPase_NBD"/>
</dbReference>
<dbReference type="Proteomes" id="UP001357485">
    <property type="component" value="Unassembled WGS sequence"/>
</dbReference>
<dbReference type="Pfam" id="PF00022">
    <property type="entry name" value="Actin"/>
    <property type="match status" value="1"/>
</dbReference>
<organism evidence="3 4">
    <name type="scientific">Cryomyces antarcticus</name>
    <dbReference type="NCBI Taxonomy" id="329879"/>
    <lineage>
        <taxon>Eukaryota</taxon>
        <taxon>Fungi</taxon>
        <taxon>Dikarya</taxon>
        <taxon>Ascomycota</taxon>
        <taxon>Pezizomycotina</taxon>
        <taxon>Dothideomycetes</taxon>
        <taxon>Dothideomycetes incertae sedis</taxon>
        <taxon>Cryomyces</taxon>
    </lineage>
</organism>
<dbReference type="EMBL" id="JAVRRA010000003">
    <property type="protein sequence ID" value="KAK5296701.1"/>
    <property type="molecule type" value="Genomic_DNA"/>
</dbReference>
<feature type="region of interest" description="Disordered" evidence="2">
    <location>
        <begin position="17"/>
        <end position="37"/>
    </location>
</feature>
<name>A0ABR0M933_9PEZI</name>
<feature type="region of interest" description="Disordered" evidence="2">
    <location>
        <begin position="263"/>
        <end position="282"/>
    </location>
</feature>
<dbReference type="PANTHER" id="PTHR11937">
    <property type="entry name" value="ACTIN"/>
    <property type="match status" value="1"/>
</dbReference>
<comment type="caution">
    <text evidence="3">The sequence shown here is derived from an EMBL/GenBank/DDBJ whole genome shotgun (WGS) entry which is preliminary data.</text>
</comment>
<comment type="similarity">
    <text evidence="1">Belongs to the actin family.</text>
</comment>
<gene>
    <name evidence="3" type="ORF">LTR16_000177</name>
</gene>
<evidence type="ECO:0000313" key="4">
    <source>
        <dbReference type="Proteomes" id="UP001357485"/>
    </source>
</evidence>
<dbReference type="Gene3D" id="3.30.420.40">
    <property type="match status" value="3"/>
</dbReference>
<evidence type="ECO:0000256" key="1">
    <source>
        <dbReference type="RuleBase" id="RU000487"/>
    </source>
</evidence>
<feature type="region of interest" description="Disordered" evidence="2">
    <location>
        <begin position="299"/>
        <end position="321"/>
    </location>
</feature>
<feature type="compositionally biased region" description="Acidic residues" evidence="2">
    <location>
        <begin position="273"/>
        <end position="282"/>
    </location>
</feature>
<keyword evidence="4" id="KW-1185">Reference proteome</keyword>
<accession>A0ABR0M933</accession>
<protein>
    <recommendedName>
        <fullName evidence="5">Actin-like ATPase domain-containing protein</fullName>
    </recommendedName>
</protein>
<dbReference type="SUPFAM" id="SSF53067">
    <property type="entry name" value="Actin-like ATPase domain"/>
    <property type="match status" value="2"/>
</dbReference>
<dbReference type="InterPro" id="IPR004000">
    <property type="entry name" value="Actin"/>
</dbReference>
<sequence>MVTPDYLARKPSASLIRPSISHGQSSKPAAGYSPSPSTPLFKRSLSSQFGSPSASFRAEDDCFIYSLGSRFLHAGFSSESRPRCILAFGPEESRRVGDYRQWAPDFHTIRRRGTRGEDWGRAHELYRLDVWDVDLGLVEDKLERAIRQAQTEYFMIDSARPRKILLAVPSALPRPLLSTALGALFQASHASSITLLSTSICSVVAAGLRSALVVDIGWAETIVTAVYEYREVGERRSIRAGKVLSLEMAKVLNDECARRRIQKSVERGGSSSEEADDEVSVEEAEGVLTRVGWCQDRNSAWKHPSDASSESAAGATEVQSNRPIGTAAATEASTPLISVPLPAATPPTILRIPFNRLSSPAETALFALSTPFHDLDDHDLPLHLLVYKSLLCLPPDVRALCMARIILTGGVSQLPGLKSRVISEVAALVRERRRKNKAPANSSSVKVPPIAMIAQDRVTKQLNDFFRNGRAEVGLEVGTDPGLNPEHYVQLPESLKKAWAYRKLGKNGYTTATLQGKSGWSVREH</sequence>
<evidence type="ECO:0008006" key="5">
    <source>
        <dbReference type="Google" id="ProtNLM"/>
    </source>
</evidence>
<dbReference type="Gene3D" id="3.90.640.10">
    <property type="entry name" value="Actin, Chain A, domain 4"/>
    <property type="match status" value="1"/>
</dbReference>
<proteinExistence type="inferred from homology"/>